<feature type="compositionally biased region" description="Basic and acidic residues" evidence="1">
    <location>
        <begin position="318"/>
        <end position="335"/>
    </location>
</feature>
<protein>
    <submittedName>
        <fullName evidence="2">Heavy-metal-associated domain-containing protein</fullName>
    </submittedName>
</protein>
<dbReference type="Proteomes" id="UP000275232">
    <property type="component" value="Unassembled WGS sequence"/>
</dbReference>
<dbReference type="AlphaFoldDB" id="A0A3N5DGU1"/>
<dbReference type="OrthoDB" id="7420165at2"/>
<gene>
    <name evidence="2" type="ORF">EG799_04095</name>
</gene>
<evidence type="ECO:0000313" key="2">
    <source>
        <dbReference type="EMBL" id="RPF70892.1"/>
    </source>
</evidence>
<dbReference type="EMBL" id="RPFZ01000001">
    <property type="protein sequence ID" value="RPF70892.1"/>
    <property type="molecule type" value="Genomic_DNA"/>
</dbReference>
<proteinExistence type="predicted"/>
<feature type="region of interest" description="Disordered" evidence="1">
    <location>
        <begin position="318"/>
        <end position="353"/>
    </location>
</feature>
<comment type="caution">
    <text evidence="2">The sequence shown here is derived from an EMBL/GenBank/DDBJ whole genome shotgun (WGS) entry which is preliminary data.</text>
</comment>
<reference evidence="2 3" key="1">
    <citation type="submission" date="2018-11" db="EMBL/GenBank/DDBJ databases">
        <title>Erythrobacter spongiae sp. nov., isolated from a marine sponge.</title>
        <authorList>
            <person name="Zhuang L."/>
            <person name="Luo L."/>
        </authorList>
    </citation>
    <scope>NUCLEOTIDE SEQUENCE [LARGE SCALE GENOMIC DNA]</scope>
    <source>
        <strain evidence="2 3">HN-E23</strain>
    </source>
</reference>
<name>A0A3N5DGU1_9SPHN</name>
<sequence>MRTLSIPPIRTTGSLSALVLVLVFAALAALAFQSLTAQVSGERGIAPVASSTDINVGGIEVDTTGDTPEEARQNGWLEAQRLAWKKIGGPDLPDSRLESLVSAIVVEKESLGPRRYVATLGVIFDRSRAGSLLGAGGERSRSAPMLTLPVMITGGTQTMFEVRNPWQRAWAEYQFGSSSVDYVRPSGMGGESLLLTYGQTGRRSRAWWNSILDQFGAADILVPIAHLTWQWPGGPVEGRFTARHGPDDTYLDSFTLRADSAEQLPAMLRQAVRRFDQIFSRALAQGTLAPDPSLTLDNVEVSDEVRALLAEAERAEAEERAARAREEADRARQQQEADEPEISLPEPEATPTPAAPVTSIVVQVATPSQGALDNAQSLLRGTPGVRGLSASSTDVGGNSVFSVRFAGDQSALAAALRSRGWAVSEGPGGLGISR</sequence>
<evidence type="ECO:0000256" key="1">
    <source>
        <dbReference type="SAM" id="MobiDB-lite"/>
    </source>
</evidence>
<dbReference type="RefSeq" id="WP_123878805.1">
    <property type="nucleotide sequence ID" value="NZ_RPFZ01000001.1"/>
</dbReference>
<evidence type="ECO:0000313" key="3">
    <source>
        <dbReference type="Proteomes" id="UP000275232"/>
    </source>
</evidence>
<accession>A0A3N5DGU1</accession>
<keyword evidence="3" id="KW-1185">Reference proteome</keyword>
<organism evidence="2 3">
    <name type="scientific">Aurantiacibacter spongiae</name>
    <dbReference type="NCBI Taxonomy" id="2488860"/>
    <lineage>
        <taxon>Bacteria</taxon>
        <taxon>Pseudomonadati</taxon>
        <taxon>Pseudomonadota</taxon>
        <taxon>Alphaproteobacteria</taxon>
        <taxon>Sphingomonadales</taxon>
        <taxon>Erythrobacteraceae</taxon>
        <taxon>Aurantiacibacter</taxon>
    </lineage>
</organism>